<gene>
    <name evidence="1" type="ORF">SDC9_80238</name>
</gene>
<organism evidence="1">
    <name type="scientific">bioreactor metagenome</name>
    <dbReference type="NCBI Taxonomy" id="1076179"/>
    <lineage>
        <taxon>unclassified sequences</taxon>
        <taxon>metagenomes</taxon>
        <taxon>ecological metagenomes</taxon>
    </lineage>
</organism>
<sequence>MELAPDRTGDQRPVLPRLFENFIIETGHDRLGHRGGIMLLVHRYDAPVP</sequence>
<name>A0A644Z0X3_9ZZZZ</name>
<reference evidence="1" key="1">
    <citation type="submission" date="2019-08" db="EMBL/GenBank/DDBJ databases">
        <authorList>
            <person name="Kucharzyk K."/>
            <person name="Murdoch R.W."/>
            <person name="Higgins S."/>
            <person name="Loffler F."/>
        </authorList>
    </citation>
    <scope>NUCLEOTIDE SEQUENCE</scope>
</reference>
<dbReference type="EMBL" id="VSSQ01006723">
    <property type="protein sequence ID" value="MPM33661.1"/>
    <property type="molecule type" value="Genomic_DNA"/>
</dbReference>
<evidence type="ECO:0000313" key="1">
    <source>
        <dbReference type="EMBL" id="MPM33661.1"/>
    </source>
</evidence>
<comment type="caution">
    <text evidence="1">The sequence shown here is derived from an EMBL/GenBank/DDBJ whole genome shotgun (WGS) entry which is preliminary data.</text>
</comment>
<accession>A0A644Z0X3</accession>
<protein>
    <submittedName>
        <fullName evidence="1">Uncharacterized protein</fullName>
    </submittedName>
</protein>
<dbReference type="AlphaFoldDB" id="A0A644Z0X3"/>
<proteinExistence type="predicted"/>